<dbReference type="EMBL" id="JAQQXQ010000015">
    <property type="protein sequence ID" value="MDC8755854.1"/>
    <property type="molecule type" value="Genomic_DNA"/>
</dbReference>
<protein>
    <submittedName>
        <fullName evidence="1">DUF2793 domain-containing protein</fullName>
    </submittedName>
</protein>
<dbReference type="Proteomes" id="UP001216558">
    <property type="component" value="Unassembled WGS sequence"/>
</dbReference>
<comment type="caution">
    <text evidence="1">The sequence shown here is derived from an EMBL/GenBank/DDBJ whole genome shotgun (WGS) entry which is preliminary data.</text>
</comment>
<gene>
    <name evidence="1" type="ORF">OIK40_14490</name>
</gene>
<name>A0ABT5JT96_9SPHN</name>
<dbReference type="RefSeq" id="WP_273679067.1">
    <property type="nucleotide sequence ID" value="NZ_JAQQXQ010000015.1"/>
</dbReference>
<organism evidence="1 2">
    <name type="scientific">Erythrobacter fulvus</name>
    <dbReference type="NCBI Taxonomy" id="2987523"/>
    <lineage>
        <taxon>Bacteria</taxon>
        <taxon>Pseudomonadati</taxon>
        <taxon>Pseudomonadota</taxon>
        <taxon>Alphaproteobacteria</taxon>
        <taxon>Sphingomonadales</taxon>
        <taxon>Erythrobacteraceae</taxon>
        <taxon>Erythrobacter/Porphyrobacter group</taxon>
        <taxon>Erythrobacter</taxon>
    </lineage>
</organism>
<evidence type="ECO:0000313" key="2">
    <source>
        <dbReference type="Proteomes" id="UP001216558"/>
    </source>
</evidence>
<reference evidence="1 2" key="1">
    <citation type="submission" date="2022-10" db="EMBL/GenBank/DDBJ databases">
        <title>Erythrobacter sp. sf7 Genome sequencing.</title>
        <authorList>
            <person name="Park S."/>
        </authorList>
    </citation>
    <scope>NUCLEOTIDE SEQUENCE [LARGE SCALE GENOMIC DNA]</scope>
    <source>
        <strain evidence="2">sf7</strain>
    </source>
</reference>
<dbReference type="Pfam" id="PF10983">
    <property type="entry name" value="DUF2793"/>
    <property type="match status" value="1"/>
</dbReference>
<keyword evidence="2" id="KW-1185">Reference proteome</keyword>
<evidence type="ECO:0000313" key="1">
    <source>
        <dbReference type="EMBL" id="MDC8755854.1"/>
    </source>
</evidence>
<sequence length="154" mass="16159">MTEPIAFPSSTSNVGLPLLFAGQAQKEFFVNQALVLVDALSPKAVTGSMAKPPVNVTDGECYRVTAPSAEPWSAYPDHIAIAIGGSWHFVAPTEGMMVFERSAGHWLCYRAGWKSAPAPAIPANGANVDVEARAALQELIAALQTLGLLAPATL</sequence>
<accession>A0ABT5JT96</accession>
<proteinExistence type="predicted"/>
<dbReference type="InterPro" id="IPR021251">
    <property type="entry name" value="DUF2793"/>
</dbReference>